<dbReference type="InterPro" id="IPR031482">
    <property type="entry name" value="CBP_BcsN"/>
</dbReference>
<sequence length="220" mass="22993">MTPILRRIAAASAVAAALMTSACVTNPDPYPAAAVSGDVGRWVPIEAGRARVALAAPASADVPASPGALAAREFRTSQGELVQTLTLPNNTAVPGDNELVAAFDYGPSSIFQADVHAAKVGRYAMEPASLNHLIAEMLPRAVLQGEPQIRKNGYGLYGYVSADYPGQAKCVLAWQVLDGTDLRQAGGAAPRRAGIQMRVCDARAQPAELIAAFDSLRLDL</sequence>
<keyword evidence="3" id="KW-1185">Reference proteome</keyword>
<dbReference type="Proteomes" id="UP000595197">
    <property type="component" value="Chromosome"/>
</dbReference>
<dbReference type="EMBL" id="CP067420">
    <property type="protein sequence ID" value="QQP89062.1"/>
    <property type="molecule type" value="Genomic_DNA"/>
</dbReference>
<feature type="signal peptide" evidence="1">
    <location>
        <begin position="1"/>
        <end position="22"/>
    </location>
</feature>
<name>A0ABX7B411_9PROT</name>
<evidence type="ECO:0000313" key="2">
    <source>
        <dbReference type="EMBL" id="QQP89062.1"/>
    </source>
</evidence>
<dbReference type="PROSITE" id="PS51257">
    <property type="entry name" value="PROKAR_LIPOPROTEIN"/>
    <property type="match status" value="1"/>
</dbReference>
<protein>
    <submittedName>
        <fullName evidence="2">Cellulose biosynthesis protein BcsN</fullName>
    </submittedName>
</protein>
<gene>
    <name evidence="2" type="primary">bcsN</name>
    <name evidence="2" type="ORF">IGS68_24165</name>
</gene>
<dbReference type="Pfam" id="PF17038">
    <property type="entry name" value="CBP_BcsN"/>
    <property type="match status" value="1"/>
</dbReference>
<dbReference type="RefSeq" id="WP_201074818.1">
    <property type="nucleotide sequence ID" value="NZ_CP067420.1"/>
</dbReference>
<proteinExistence type="predicted"/>
<accession>A0ABX7B411</accession>
<keyword evidence="1" id="KW-0732">Signal</keyword>
<reference evidence="2" key="1">
    <citation type="submission" date="2021-02" db="EMBL/GenBank/DDBJ databases">
        <title>Skermanella TT6 skin isolate.</title>
        <authorList>
            <person name="Lee K."/>
            <person name="Ganzorig M."/>
        </authorList>
    </citation>
    <scope>NUCLEOTIDE SEQUENCE</scope>
    <source>
        <strain evidence="2">TT6</strain>
    </source>
</reference>
<organism evidence="2 3">
    <name type="scientific">Skermanella cutis</name>
    <dbReference type="NCBI Taxonomy" id="2775420"/>
    <lineage>
        <taxon>Bacteria</taxon>
        <taxon>Pseudomonadati</taxon>
        <taxon>Pseudomonadota</taxon>
        <taxon>Alphaproteobacteria</taxon>
        <taxon>Rhodospirillales</taxon>
        <taxon>Azospirillaceae</taxon>
        <taxon>Skermanella</taxon>
    </lineage>
</organism>
<feature type="chain" id="PRO_5046798175" evidence="1">
    <location>
        <begin position="23"/>
        <end position="220"/>
    </location>
</feature>
<evidence type="ECO:0000313" key="3">
    <source>
        <dbReference type="Proteomes" id="UP000595197"/>
    </source>
</evidence>
<evidence type="ECO:0000256" key="1">
    <source>
        <dbReference type="SAM" id="SignalP"/>
    </source>
</evidence>